<accession>A0AAP0AZ86</accession>
<dbReference type="Gene3D" id="3.30.420.10">
    <property type="entry name" value="Ribonuclease H-like superfamily/Ribonuclease H"/>
    <property type="match status" value="2"/>
</dbReference>
<dbReference type="PANTHER" id="PTHR45835">
    <property type="entry name" value="YALI0A06105P"/>
    <property type="match status" value="1"/>
</dbReference>
<dbReference type="InterPro" id="IPR036397">
    <property type="entry name" value="RNaseH_sf"/>
</dbReference>
<dbReference type="InterPro" id="IPR012337">
    <property type="entry name" value="RNaseH-like_sf"/>
</dbReference>
<evidence type="ECO:0000256" key="1">
    <source>
        <dbReference type="SAM" id="MobiDB-lite"/>
    </source>
</evidence>
<dbReference type="PANTHER" id="PTHR45835:SF99">
    <property type="entry name" value="CHROMO DOMAIN-CONTAINING PROTEIN-RELATED"/>
    <property type="match status" value="1"/>
</dbReference>
<evidence type="ECO:0000313" key="2">
    <source>
        <dbReference type="EMBL" id="KAK8921147.1"/>
    </source>
</evidence>
<dbReference type="Proteomes" id="UP001418222">
    <property type="component" value="Unassembled WGS sequence"/>
</dbReference>
<evidence type="ECO:0008006" key="4">
    <source>
        <dbReference type="Google" id="ProtNLM"/>
    </source>
</evidence>
<dbReference type="EMBL" id="JBBWWQ010000018">
    <property type="protein sequence ID" value="KAK8921147.1"/>
    <property type="molecule type" value="Genomic_DNA"/>
</dbReference>
<sequence length="160" mass="18683">MDFITCFPRSQGYDCLLVVVVRLSKYRHFIPVKHPYTMSSVARIFVGEIVHLHGIPQSIGTKLRFNTAYHPQSNGQTEVLNRCVGTYLRCFATEQPRQWTQWVAWAELWYNTNYQSAEDITPFRRFMGGQPHQYRSGSQGSVGSKPWPRTYKTEMRPYVN</sequence>
<dbReference type="AlphaFoldDB" id="A0AAP0AZ86"/>
<protein>
    <recommendedName>
        <fullName evidence="4">Integrase catalytic domain-containing protein</fullName>
    </recommendedName>
</protein>
<dbReference type="SUPFAM" id="SSF53098">
    <property type="entry name" value="Ribonuclease H-like"/>
    <property type="match status" value="1"/>
</dbReference>
<feature type="region of interest" description="Disordered" evidence="1">
    <location>
        <begin position="132"/>
        <end position="160"/>
    </location>
</feature>
<comment type="caution">
    <text evidence="2">The sequence shown here is derived from an EMBL/GenBank/DDBJ whole genome shotgun (WGS) entry which is preliminary data.</text>
</comment>
<gene>
    <name evidence="2" type="ORF">KSP39_PZI020628</name>
</gene>
<proteinExistence type="predicted"/>
<feature type="compositionally biased region" description="Polar residues" evidence="1">
    <location>
        <begin position="133"/>
        <end position="142"/>
    </location>
</feature>
<organism evidence="2 3">
    <name type="scientific">Platanthera zijinensis</name>
    <dbReference type="NCBI Taxonomy" id="2320716"/>
    <lineage>
        <taxon>Eukaryota</taxon>
        <taxon>Viridiplantae</taxon>
        <taxon>Streptophyta</taxon>
        <taxon>Embryophyta</taxon>
        <taxon>Tracheophyta</taxon>
        <taxon>Spermatophyta</taxon>
        <taxon>Magnoliopsida</taxon>
        <taxon>Liliopsida</taxon>
        <taxon>Asparagales</taxon>
        <taxon>Orchidaceae</taxon>
        <taxon>Orchidoideae</taxon>
        <taxon>Orchideae</taxon>
        <taxon>Orchidinae</taxon>
        <taxon>Platanthera</taxon>
    </lineage>
</organism>
<reference evidence="2 3" key="1">
    <citation type="journal article" date="2022" name="Nat. Plants">
        <title>Genomes of leafy and leafless Platanthera orchids illuminate the evolution of mycoheterotrophy.</title>
        <authorList>
            <person name="Li M.H."/>
            <person name="Liu K.W."/>
            <person name="Li Z."/>
            <person name="Lu H.C."/>
            <person name="Ye Q.L."/>
            <person name="Zhang D."/>
            <person name="Wang J.Y."/>
            <person name="Li Y.F."/>
            <person name="Zhong Z.M."/>
            <person name="Liu X."/>
            <person name="Yu X."/>
            <person name="Liu D.K."/>
            <person name="Tu X.D."/>
            <person name="Liu B."/>
            <person name="Hao Y."/>
            <person name="Liao X.Y."/>
            <person name="Jiang Y.T."/>
            <person name="Sun W.H."/>
            <person name="Chen J."/>
            <person name="Chen Y.Q."/>
            <person name="Ai Y."/>
            <person name="Zhai J.W."/>
            <person name="Wu S.S."/>
            <person name="Zhou Z."/>
            <person name="Hsiao Y.Y."/>
            <person name="Wu W.L."/>
            <person name="Chen Y.Y."/>
            <person name="Lin Y.F."/>
            <person name="Hsu J.L."/>
            <person name="Li C.Y."/>
            <person name="Wang Z.W."/>
            <person name="Zhao X."/>
            <person name="Zhong W.Y."/>
            <person name="Ma X.K."/>
            <person name="Ma L."/>
            <person name="Huang J."/>
            <person name="Chen G.Z."/>
            <person name="Huang M.Z."/>
            <person name="Huang L."/>
            <person name="Peng D.H."/>
            <person name="Luo Y.B."/>
            <person name="Zou S.Q."/>
            <person name="Chen S.P."/>
            <person name="Lan S."/>
            <person name="Tsai W.C."/>
            <person name="Van de Peer Y."/>
            <person name="Liu Z.J."/>
        </authorList>
    </citation>
    <scope>NUCLEOTIDE SEQUENCE [LARGE SCALE GENOMIC DNA]</scope>
    <source>
        <strain evidence="2">Lor287</strain>
    </source>
</reference>
<name>A0AAP0AZ86_9ASPA</name>
<feature type="compositionally biased region" description="Basic and acidic residues" evidence="1">
    <location>
        <begin position="151"/>
        <end position="160"/>
    </location>
</feature>
<dbReference type="GO" id="GO:0003676">
    <property type="term" value="F:nucleic acid binding"/>
    <property type="evidence" value="ECO:0007669"/>
    <property type="project" value="InterPro"/>
</dbReference>
<keyword evidence="3" id="KW-1185">Reference proteome</keyword>
<evidence type="ECO:0000313" key="3">
    <source>
        <dbReference type="Proteomes" id="UP001418222"/>
    </source>
</evidence>